<organism evidence="1 2">
    <name type="scientific">Paracoccus alkanivorans</name>
    <dbReference type="NCBI Taxonomy" id="2116655"/>
    <lineage>
        <taxon>Bacteria</taxon>
        <taxon>Pseudomonadati</taxon>
        <taxon>Pseudomonadota</taxon>
        <taxon>Alphaproteobacteria</taxon>
        <taxon>Rhodobacterales</taxon>
        <taxon>Paracoccaceae</taxon>
        <taxon>Paracoccus</taxon>
    </lineage>
</organism>
<dbReference type="AlphaFoldDB" id="A0A3M0M058"/>
<comment type="caution">
    <text evidence="1">The sequence shown here is derived from an EMBL/GenBank/DDBJ whole genome shotgun (WGS) entry which is preliminary data.</text>
</comment>
<dbReference type="InterPro" id="IPR027417">
    <property type="entry name" value="P-loop_NTPase"/>
</dbReference>
<evidence type="ECO:0000313" key="1">
    <source>
        <dbReference type="EMBL" id="RMC30795.1"/>
    </source>
</evidence>
<dbReference type="OrthoDB" id="1550976at2"/>
<dbReference type="EMBL" id="QOKZ01000015">
    <property type="protein sequence ID" value="RMC30795.1"/>
    <property type="molecule type" value="Genomic_DNA"/>
</dbReference>
<gene>
    <name evidence="1" type="ORF">C9E81_21305</name>
</gene>
<dbReference type="SUPFAM" id="SSF52540">
    <property type="entry name" value="P-loop containing nucleoside triphosphate hydrolases"/>
    <property type="match status" value="1"/>
</dbReference>
<dbReference type="PANTHER" id="PTHR10285">
    <property type="entry name" value="URIDINE KINASE"/>
    <property type="match status" value="1"/>
</dbReference>
<dbReference type="GO" id="GO:0016301">
    <property type="term" value="F:kinase activity"/>
    <property type="evidence" value="ECO:0007669"/>
    <property type="project" value="UniProtKB-KW"/>
</dbReference>
<dbReference type="Gene3D" id="3.40.50.300">
    <property type="entry name" value="P-loop containing nucleotide triphosphate hydrolases"/>
    <property type="match status" value="1"/>
</dbReference>
<keyword evidence="1" id="KW-0418">Kinase</keyword>
<accession>A0A3M0M058</accession>
<keyword evidence="2" id="KW-1185">Reference proteome</keyword>
<reference evidence="1 2" key="1">
    <citation type="submission" date="2018-07" db="EMBL/GenBank/DDBJ databases">
        <authorList>
            <person name="Zhang Y."/>
            <person name="Wang L."/>
            <person name="Ma S."/>
        </authorList>
    </citation>
    <scope>NUCLEOTIDE SEQUENCE [LARGE SCALE GENOMIC DNA]</scope>
    <source>
        <strain evidence="1 2">4-2</strain>
    </source>
</reference>
<evidence type="ECO:0000313" key="2">
    <source>
        <dbReference type="Proteomes" id="UP000273516"/>
    </source>
</evidence>
<name>A0A3M0M058_9RHOB</name>
<protein>
    <submittedName>
        <fullName evidence="1">Nucleoside/nucleotide kinase family protein</fullName>
    </submittedName>
</protein>
<dbReference type="Proteomes" id="UP000273516">
    <property type="component" value="Unassembled WGS sequence"/>
</dbReference>
<sequence length="210" mass="22683">MTSDTTMDDLLDRLTGMARSERRALVALAGPPGAGKSHVADALAAGLEARAPGRAAVLPMDGYHFDDMLLEARGHRARKGAPHTFDIDGLRVMLERLAADDGRPVVVPVFDRGIEIARAGAREIPASVRLVIVEGNYLLLDRPGWRELGGCFGLTVFIDVAEPVLRQRLAARWAGLDPEEAAARLEGNDLPNMRLVLEQGRPADLRLPNG</sequence>
<keyword evidence="1" id="KW-0808">Transferase</keyword>
<proteinExistence type="predicted"/>
<dbReference type="NCBIfam" id="NF006746">
    <property type="entry name" value="PRK09270.1-5"/>
    <property type="match status" value="1"/>
</dbReference>
<dbReference type="RefSeq" id="WP_122114377.1">
    <property type="nucleotide sequence ID" value="NZ_QOKZ01000015.1"/>
</dbReference>